<protein>
    <submittedName>
        <fullName evidence="3">Copper amine oxidase N-terminal domain-containing protein</fullName>
    </submittedName>
</protein>
<dbReference type="Proteomes" id="UP001338137">
    <property type="component" value="Unassembled WGS sequence"/>
</dbReference>
<evidence type="ECO:0000313" key="4">
    <source>
        <dbReference type="Proteomes" id="UP001338137"/>
    </source>
</evidence>
<gene>
    <name evidence="3" type="ORF">P4I72_11400</name>
</gene>
<dbReference type="Pfam" id="PF07833">
    <property type="entry name" value="Cu_amine_oxidN1"/>
    <property type="match status" value="1"/>
</dbReference>
<comment type="caution">
    <text evidence="3">The sequence shown here is derived from an EMBL/GenBank/DDBJ whole genome shotgun (WGS) entry which is preliminary data.</text>
</comment>
<proteinExistence type="predicted"/>
<dbReference type="SUPFAM" id="SSF50956">
    <property type="entry name" value="Thermostable phytase (3-phytase)"/>
    <property type="match status" value="1"/>
</dbReference>
<keyword evidence="1" id="KW-0732">Signal</keyword>
<sequence>MFWVCLRKTILISSISLFAWNYGTFTTFASIANDKIVIKLKLDETKASINGKPVLLGMSPHLVNNTTMVPLRFVTEALGAEVLWDGNTQSVQLKVASQHIFMKIGSVSAKVNDTSISLEQPPIIENDITLVPIRFIAENFHQSVSFDDQTHEINIMNVPVVSTIPENLTPAAERLEKPTIDNLTNETIIRIPQFADHSKYVFRAAYADGVVMTTDGKNNLYFLGESSPQSFNIEKMTLSKGNELQTELLLFFSKKDFSFNYVDAQGLSRSFLYFEFIPSSLYYDRNSDKIFVMGSDVSQEMTVFYQVYPSVKMIAYDRSSDLKSKYDFIQPSDDGQTYYISNSFKGIIYTAHEGEALSTHTYINGIRTHHLASLMDKGHLYLLDQDNKTIQLVTPGVGASIVATLNVGDILSTISHEGNFYLMGGNQFYRVDVNGKLEEYAKLDKAVYHKGVYNFKTHNYDPTPTPYGDFPPSQPGMIEILDRYEPKRIVPGLAQQRFIIDPKGNIIIYDDLYRILRKINLFKE</sequence>
<feature type="chain" id="PRO_5047102319" evidence="1">
    <location>
        <begin position="20"/>
        <end position="524"/>
    </location>
</feature>
<dbReference type="InterPro" id="IPR012854">
    <property type="entry name" value="Cu_amine_oxidase-like_N"/>
</dbReference>
<evidence type="ECO:0000259" key="2">
    <source>
        <dbReference type="Pfam" id="PF07833"/>
    </source>
</evidence>
<dbReference type="Gene3D" id="3.30.457.10">
    <property type="entry name" value="Copper amine oxidase-like, N-terminal domain"/>
    <property type="match status" value="1"/>
</dbReference>
<name>A0ABU6G175_9BACL</name>
<evidence type="ECO:0000256" key="1">
    <source>
        <dbReference type="SAM" id="SignalP"/>
    </source>
</evidence>
<dbReference type="EMBL" id="JARLKY010000023">
    <property type="protein sequence ID" value="MEC0227730.1"/>
    <property type="molecule type" value="Genomic_DNA"/>
</dbReference>
<evidence type="ECO:0000313" key="3">
    <source>
        <dbReference type="EMBL" id="MEC0227730.1"/>
    </source>
</evidence>
<dbReference type="RefSeq" id="WP_326072029.1">
    <property type="nucleotide sequence ID" value="NZ_JARLKY010000023.1"/>
</dbReference>
<feature type="signal peptide" evidence="1">
    <location>
        <begin position="1"/>
        <end position="19"/>
    </location>
</feature>
<reference evidence="3 4" key="1">
    <citation type="submission" date="2023-03" db="EMBL/GenBank/DDBJ databases">
        <title>Bacillus Genome Sequencing.</title>
        <authorList>
            <person name="Dunlap C."/>
        </authorList>
    </citation>
    <scope>NUCLEOTIDE SEQUENCE [LARGE SCALE GENOMIC DNA]</scope>
    <source>
        <strain evidence="3 4">BD-533</strain>
    </source>
</reference>
<organism evidence="3 4">
    <name type="scientific">Paenibacillus alba</name>
    <dbReference type="NCBI Taxonomy" id="1197127"/>
    <lineage>
        <taxon>Bacteria</taxon>
        <taxon>Bacillati</taxon>
        <taxon>Bacillota</taxon>
        <taxon>Bacilli</taxon>
        <taxon>Bacillales</taxon>
        <taxon>Paenibacillaceae</taxon>
        <taxon>Paenibacillus</taxon>
    </lineage>
</organism>
<keyword evidence="4" id="KW-1185">Reference proteome</keyword>
<accession>A0ABU6G175</accession>
<feature type="domain" description="Copper amine oxidase-like N-terminal" evidence="2">
    <location>
        <begin position="49"/>
        <end position="155"/>
    </location>
</feature>
<dbReference type="SUPFAM" id="SSF55383">
    <property type="entry name" value="Copper amine oxidase, domain N"/>
    <property type="match status" value="2"/>
</dbReference>
<dbReference type="InterPro" id="IPR036582">
    <property type="entry name" value="Mao_N_sf"/>
</dbReference>